<dbReference type="GO" id="GO:0005737">
    <property type="term" value="C:cytoplasm"/>
    <property type="evidence" value="ECO:0007669"/>
    <property type="project" value="TreeGrafter"/>
</dbReference>
<keyword evidence="3" id="KW-0143">Chaperone</keyword>
<evidence type="ECO:0000256" key="4">
    <source>
        <dbReference type="SAM" id="MobiDB-lite"/>
    </source>
</evidence>
<dbReference type="Proteomes" id="UP000289323">
    <property type="component" value="Unassembled WGS sequence"/>
</dbReference>
<sequence>MLSFGSLSGPDKLGAVRRLLDKLTEDLKSATLSLQERDAALEELKVYGRDPSFADPIFTKDGIETLTKHAFESTSDSTSLNALRVLCNSLFLKSETRQIFVDLGYEPKACERLKNDSRDYEFLISRLILLTTYGTTINLPDLIEKHGLAAAIAQNLSRHAARVSAQSVAATTTDPMEEMALAETLKLLFNVTNFAKDHVSFFDLALKHIATILCNHALLQTTKTPLDPPFGLLINALLNLDLTTPTAQSALYPAAEPARIAGRLIQLLDLSMKAYTDSELDQAVSPLMCVLSAVYKHAPVASPGKGSGDGDGDARGFIRSKLLPTEEDRKSVLGKADTLPSRLLRNWSNPLAPQFRSAVAHLYFDMSDKNAAQFIENVGYGYASGFLFENHIPVPEEAMGQDGKASSSSGGGSGGDRGPKRPVNPITGQFLDEERVVDLPEMTAEEKEREAERLFVLFERLKETGVMSVQNPVEKAVQEGRFEELPDDDDLAEDLD</sequence>
<organism evidence="5 6">
    <name type="scientific">Thermothielavioides terrestris</name>
    <dbReference type="NCBI Taxonomy" id="2587410"/>
    <lineage>
        <taxon>Eukaryota</taxon>
        <taxon>Fungi</taxon>
        <taxon>Dikarya</taxon>
        <taxon>Ascomycota</taxon>
        <taxon>Pezizomycotina</taxon>
        <taxon>Sordariomycetes</taxon>
        <taxon>Sordariomycetidae</taxon>
        <taxon>Sordariales</taxon>
        <taxon>Chaetomiaceae</taxon>
        <taxon>Thermothielavioides</taxon>
    </lineage>
</organism>
<evidence type="ECO:0000256" key="3">
    <source>
        <dbReference type="ARBA" id="ARBA00023186"/>
    </source>
</evidence>
<evidence type="ECO:0000313" key="6">
    <source>
        <dbReference type="Proteomes" id="UP000289323"/>
    </source>
</evidence>
<dbReference type="PANTHER" id="PTHR12425:SF5">
    <property type="entry name" value="SYNEMBRYN"/>
    <property type="match status" value="1"/>
</dbReference>
<dbReference type="InterPro" id="IPR016024">
    <property type="entry name" value="ARM-type_fold"/>
</dbReference>
<evidence type="ECO:0000313" key="5">
    <source>
        <dbReference type="EMBL" id="SPQ17957.1"/>
    </source>
</evidence>
<accession>A0A3S4B089</accession>
<evidence type="ECO:0000256" key="2">
    <source>
        <dbReference type="ARBA" id="ARBA00022658"/>
    </source>
</evidence>
<dbReference type="GO" id="GO:0005085">
    <property type="term" value="F:guanyl-nucleotide exchange factor activity"/>
    <property type="evidence" value="ECO:0007669"/>
    <property type="project" value="UniProtKB-KW"/>
</dbReference>
<name>A0A3S4B089_9PEZI</name>
<dbReference type="EMBL" id="OUUZ01000001">
    <property type="protein sequence ID" value="SPQ17957.1"/>
    <property type="molecule type" value="Genomic_DNA"/>
</dbReference>
<dbReference type="GO" id="GO:0001965">
    <property type="term" value="F:G-protein alpha-subunit binding"/>
    <property type="evidence" value="ECO:0007669"/>
    <property type="project" value="TreeGrafter"/>
</dbReference>
<reference evidence="5 6" key="1">
    <citation type="submission" date="2018-04" db="EMBL/GenBank/DDBJ databases">
        <authorList>
            <person name="Huttner S."/>
            <person name="Dainat J."/>
        </authorList>
    </citation>
    <scope>NUCLEOTIDE SEQUENCE [LARGE SCALE GENOMIC DNA]</scope>
</reference>
<dbReference type="InterPro" id="IPR019318">
    <property type="entry name" value="Gua_nucleotide_exch_fac_Ric8"/>
</dbReference>
<gene>
    <name evidence="5" type="ORF">TT172_LOCUS376</name>
</gene>
<protein>
    <submittedName>
        <fullName evidence="5">56d017f3-5fe4-43e7-a9fe-2e91927c7c62</fullName>
    </submittedName>
</protein>
<dbReference type="PANTHER" id="PTHR12425">
    <property type="entry name" value="SYNEMBRYN"/>
    <property type="match status" value="1"/>
</dbReference>
<evidence type="ECO:0000256" key="1">
    <source>
        <dbReference type="ARBA" id="ARBA00009049"/>
    </source>
</evidence>
<comment type="similarity">
    <text evidence="1">Belongs to the synembryn family.</text>
</comment>
<dbReference type="AlphaFoldDB" id="A0A3S4B089"/>
<dbReference type="GO" id="GO:0007186">
    <property type="term" value="P:G protein-coupled receptor signaling pathway"/>
    <property type="evidence" value="ECO:0007669"/>
    <property type="project" value="TreeGrafter"/>
</dbReference>
<feature type="region of interest" description="Disordered" evidence="4">
    <location>
        <begin position="397"/>
        <end position="429"/>
    </location>
</feature>
<proteinExistence type="inferred from homology"/>
<dbReference type="SUPFAM" id="SSF48371">
    <property type="entry name" value="ARM repeat"/>
    <property type="match status" value="1"/>
</dbReference>
<dbReference type="Pfam" id="PF10165">
    <property type="entry name" value="Ric8"/>
    <property type="match status" value="1"/>
</dbReference>
<keyword evidence="2" id="KW-0344">Guanine-nucleotide releasing factor</keyword>